<dbReference type="Proteomes" id="UP000703269">
    <property type="component" value="Unassembled WGS sequence"/>
</dbReference>
<proteinExistence type="predicted"/>
<organism evidence="1 2">
    <name type="scientific">Phanerochaete sordida</name>
    <dbReference type="NCBI Taxonomy" id="48140"/>
    <lineage>
        <taxon>Eukaryota</taxon>
        <taxon>Fungi</taxon>
        <taxon>Dikarya</taxon>
        <taxon>Basidiomycota</taxon>
        <taxon>Agaricomycotina</taxon>
        <taxon>Agaricomycetes</taxon>
        <taxon>Polyporales</taxon>
        <taxon>Phanerochaetaceae</taxon>
        <taxon>Phanerochaete</taxon>
    </lineage>
</organism>
<keyword evidence="2" id="KW-1185">Reference proteome</keyword>
<name>A0A9P3GPW3_9APHY</name>
<comment type="caution">
    <text evidence="1">The sequence shown here is derived from an EMBL/GenBank/DDBJ whole genome shotgun (WGS) entry which is preliminary data.</text>
</comment>
<reference evidence="1 2" key="1">
    <citation type="submission" date="2021-08" db="EMBL/GenBank/DDBJ databases">
        <title>Draft Genome Sequence of Phanerochaete sordida strain YK-624.</title>
        <authorList>
            <person name="Mori T."/>
            <person name="Dohra H."/>
            <person name="Suzuki T."/>
            <person name="Kawagishi H."/>
            <person name="Hirai H."/>
        </authorList>
    </citation>
    <scope>NUCLEOTIDE SEQUENCE [LARGE SCALE GENOMIC DNA]</scope>
    <source>
        <strain evidence="1 2">YK-624</strain>
    </source>
</reference>
<dbReference type="EMBL" id="BPQB01000070">
    <property type="protein sequence ID" value="GJE97309.1"/>
    <property type="molecule type" value="Genomic_DNA"/>
</dbReference>
<gene>
    <name evidence="1" type="ORF">PsYK624_135250</name>
</gene>
<dbReference type="AlphaFoldDB" id="A0A9P3GPW3"/>
<evidence type="ECO:0000313" key="1">
    <source>
        <dbReference type="EMBL" id="GJE97309.1"/>
    </source>
</evidence>
<sequence length="74" mass="8210">MRGTAFTRFTAHSVLRMCGASDVHHGHFPTIVRRTCTCEAFGSENPSCSLRHARSFPGVRHTFVVHTCPLSELP</sequence>
<evidence type="ECO:0000313" key="2">
    <source>
        <dbReference type="Proteomes" id="UP000703269"/>
    </source>
</evidence>
<accession>A0A9P3GPW3</accession>
<protein>
    <submittedName>
        <fullName evidence="1">Uncharacterized protein</fullName>
    </submittedName>
</protein>